<protein>
    <recommendedName>
        <fullName evidence="8">tRNA-specific adenosine deaminase</fullName>
        <ecNumber evidence="8">3.5.4.33</ecNumber>
    </recommendedName>
</protein>
<comment type="cofactor">
    <cofactor evidence="8">
        <name>Zn(2+)</name>
        <dbReference type="ChEBI" id="CHEBI:29105"/>
    </cofactor>
    <text evidence="8">Binds 1 zinc ion per subunit.</text>
</comment>
<evidence type="ECO:0000256" key="4">
    <source>
        <dbReference type="ARBA" id="ARBA00022723"/>
    </source>
</evidence>
<keyword evidence="4 8" id="KW-0479">Metal-binding</keyword>
<feature type="active site" description="Proton donor" evidence="8">
    <location>
        <position position="62"/>
    </location>
</feature>
<sequence length="177" mass="19996">MIMDTLDIKDDEYWMRRAFALADKAKMQNEIPVGAVLVQDNQLIAEGWNQMIGQHDPTAHAEIVALRKAGLSIENYRLLDMTLYVTLEPCIMCAGALIHARIKRIVYGAKDFKTGAAGSFIDIFSQQHLNHYIEVQGGILEQACSEQLSLFFKERRAQKKRQKQTFGQTSAFNESAS</sequence>
<dbReference type="GO" id="GO:0052717">
    <property type="term" value="F:tRNA-specific adenosine-34 deaminase activity"/>
    <property type="evidence" value="ECO:0007669"/>
    <property type="project" value="UniProtKB-UniRule"/>
</dbReference>
<keyword evidence="5 8" id="KW-0378">Hydrolase</keyword>
<proteinExistence type="inferred from homology"/>
<comment type="function">
    <text evidence="8">Catalyzes the deamination of adenosine to inosine at the wobble position 34 of tRNA(Arg2).</text>
</comment>
<evidence type="ECO:0000313" key="10">
    <source>
        <dbReference type="EMBL" id="SET00789.1"/>
    </source>
</evidence>
<name>A0A1I0B224_9GAMM</name>
<keyword evidence="11" id="KW-1185">Reference proteome</keyword>
<dbReference type="HAMAP" id="MF_00972">
    <property type="entry name" value="tRNA_aden_deaminase"/>
    <property type="match status" value="1"/>
</dbReference>
<accession>A0A1I0B224</accession>
<dbReference type="InterPro" id="IPR016193">
    <property type="entry name" value="Cytidine_deaminase-like"/>
</dbReference>
<evidence type="ECO:0000256" key="1">
    <source>
        <dbReference type="ARBA" id="ARBA00010669"/>
    </source>
</evidence>
<evidence type="ECO:0000256" key="8">
    <source>
        <dbReference type="HAMAP-Rule" id="MF_00972"/>
    </source>
</evidence>
<dbReference type="PROSITE" id="PS51747">
    <property type="entry name" value="CYT_DCMP_DEAMINASES_2"/>
    <property type="match status" value="1"/>
</dbReference>
<dbReference type="PANTHER" id="PTHR11079">
    <property type="entry name" value="CYTOSINE DEAMINASE FAMILY MEMBER"/>
    <property type="match status" value="1"/>
</dbReference>
<dbReference type="Proteomes" id="UP000242642">
    <property type="component" value="Unassembled WGS sequence"/>
</dbReference>
<gene>
    <name evidence="8" type="primary">tadA</name>
    <name evidence="10" type="ORF">SAMN02583745_01111</name>
</gene>
<evidence type="ECO:0000313" key="11">
    <source>
        <dbReference type="Proteomes" id="UP000242642"/>
    </source>
</evidence>
<dbReference type="FunFam" id="3.40.140.10:FF:000005">
    <property type="entry name" value="tRNA-specific adenosine deaminase"/>
    <property type="match status" value="1"/>
</dbReference>
<feature type="binding site" evidence="8">
    <location>
        <position position="60"/>
    </location>
    <ligand>
        <name>Zn(2+)</name>
        <dbReference type="ChEBI" id="CHEBI:29105"/>
        <note>catalytic</note>
    </ligand>
</feature>
<feature type="binding site" evidence="8">
    <location>
        <position position="93"/>
    </location>
    <ligand>
        <name>Zn(2+)</name>
        <dbReference type="ChEBI" id="CHEBI:29105"/>
        <note>catalytic</note>
    </ligand>
</feature>
<feature type="binding site" evidence="8">
    <location>
        <position position="90"/>
    </location>
    <ligand>
        <name>Zn(2+)</name>
        <dbReference type="ChEBI" id="CHEBI:29105"/>
        <note>catalytic</note>
    </ligand>
</feature>
<keyword evidence="3 8" id="KW-0819">tRNA processing</keyword>
<dbReference type="Gene3D" id="3.40.140.10">
    <property type="entry name" value="Cytidine Deaminase, domain 2"/>
    <property type="match status" value="1"/>
</dbReference>
<dbReference type="GO" id="GO:0008270">
    <property type="term" value="F:zinc ion binding"/>
    <property type="evidence" value="ECO:0007669"/>
    <property type="project" value="UniProtKB-UniRule"/>
</dbReference>
<evidence type="ECO:0000256" key="5">
    <source>
        <dbReference type="ARBA" id="ARBA00022801"/>
    </source>
</evidence>
<reference evidence="11" key="1">
    <citation type="submission" date="2016-10" db="EMBL/GenBank/DDBJ databases">
        <authorList>
            <person name="Varghese N."/>
            <person name="Submissions S."/>
        </authorList>
    </citation>
    <scope>NUCLEOTIDE SEQUENCE [LARGE SCALE GENOMIC DNA]</scope>
    <source>
        <strain evidence="11">DSM 18579</strain>
    </source>
</reference>
<dbReference type="Pfam" id="PF00383">
    <property type="entry name" value="dCMP_cyt_deam_1"/>
    <property type="match status" value="1"/>
</dbReference>
<dbReference type="EMBL" id="FOHV01000007">
    <property type="protein sequence ID" value="SET00789.1"/>
    <property type="molecule type" value="Genomic_DNA"/>
</dbReference>
<comment type="subunit">
    <text evidence="2 8">Homodimer.</text>
</comment>
<evidence type="ECO:0000256" key="7">
    <source>
        <dbReference type="ARBA" id="ARBA00048045"/>
    </source>
</evidence>
<dbReference type="CDD" id="cd01285">
    <property type="entry name" value="nucleoside_deaminase"/>
    <property type="match status" value="1"/>
</dbReference>
<dbReference type="PROSITE" id="PS00903">
    <property type="entry name" value="CYT_DCMP_DEAMINASES_1"/>
    <property type="match status" value="1"/>
</dbReference>
<dbReference type="InterPro" id="IPR016192">
    <property type="entry name" value="APOBEC/CMP_deaminase_Zn-bd"/>
</dbReference>
<keyword evidence="6 8" id="KW-0862">Zinc</keyword>
<dbReference type="InterPro" id="IPR028883">
    <property type="entry name" value="tRNA_aden_deaminase"/>
</dbReference>
<evidence type="ECO:0000259" key="9">
    <source>
        <dbReference type="PROSITE" id="PS51747"/>
    </source>
</evidence>
<dbReference type="GO" id="GO:0002100">
    <property type="term" value="P:tRNA wobble adenosine to inosine editing"/>
    <property type="evidence" value="ECO:0007669"/>
    <property type="project" value="UniProtKB-UniRule"/>
</dbReference>
<dbReference type="STRING" id="1123402.SAMN02583745_01111"/>
<dbReference type="RefSeq" id="WP_425441760.1">
    <property type="nucleotide sequence ID" value="NZ_FOHV01000007.1"/>
</dbReference>
<evidence type="ECO:0000256" key="6">
    <source>
        <dbReference type="ARBA" id="ARBA00022833"/>
    </source>
</evidence>
<evidence type="ECO:0000256" key="3">
    <source>
        <dbReference type="ARBA" id="ARBA00022694"/>
    </source>
</evidence>
<evidence type="ECO:0000256" key="2">
    <source>
        <dbReference type="ARBA" id="ARBA00011738"/>
    </source>
</evidence>
<comment type="catalytic activity">
    <reaction evidence="7 8">
        <text>adenosine(34) in tRNA + H2O + H(+) = inosine(34) in tRNA + NH4(+)</text>
        <dbReference type="Rhea" id="RHEA:43168"/>
        <dbReference type="Rhea" id="RHEA-COMP:10373"/>
        <dbReference type="Rhea" id="RHEA-COMP:10374"/>
        <dbReference type="ChEBI" id="CHEBI:15377"/>
        <dbReference type="ChEBI" id="CHEBI:15378"/>
        <dbReference type="ChEBI" id="CHEBI:28938"/>
        <dbReference type="ChEBI" id="CHEBI:74411"/>
        <dbReference type="ChEBI" id="CHEBI:82852"/>
        <dbReference type="EC" id="3.5.4.33"/>
    </reaction>
</comment>
<dbReference type="PANTHER" id="PTHR11079:SF202">
    <property type="entry name" value="TRNA-SPECIFIC ADENOSINE DEAMINASE"/>
    <property type="match status" value="1"/>
</dbReference>
<organism evidence="10 11">
    <name type="scientific">Thorsellia anophelis DSM 18579</name>
    <dbReference type="NCBI Taxonomy" id="1123402"/>
    <lineage>
        <taxon>Bacteria</taxon>
        <taxon>Pseudomonadati</taxon>
        <taxon>Pseudomonadota</taxon>
        <taxon>Gammaproteobacteria</taxon>
        <taxon>Enterobacterales</taxon>
        <taxon>Thorselliaceae</taxon>
        <taxon>Thorsellia</taxon>
    </lineage>
</organism>
<comment type="similarity">
    <text evidence="1">Belongs to the cytidine and deoxycytidylate deaminase family. ADAT2 subfamily.</text>
</comment>
<feature type="domain" description="CMP/dCMP-type deaminase" evidence="9">
    <location>
        <begin position="9"/>
        <end position="120"/>
    </location>
</feature>
<dbReference type="EC" id="3.5.4.33" evidence="8"/>
<dbReference type="InterPro" id="IPR002125">
    <property type="entry name" value="CMP_dCMP_dom"/>
</dbReference>
<dbReference type="SUPFAM" id="SSF53927">
    <property type="entry name" value="Cytidine deaminase-like"/>
    <property type="match status" value="1"/>
</dbReference>
<dbReference type="AlphaFoldDB" id="A0A1I0B224"/>
<dbReference type="NCBIfam" id="NF008113">
    <property type="entry name" value="PRK10860.1"/>
    <property type="match status" value="1"/>
</dbReference>